<dbReference type="Gene3D" id="3.40.50.150">
    <property type="entry name" value="Vaccinia Virus protein VP39"/>
    <property type="match status" value="1"/>
</dbReference>
<accession>A0A7X0C4U1</accession>
<gene>
    <name evidence="4" type="ORF">FHU36_004942</name>
</gene>
<dbReference type="InterPro" id="IPR008715">
    <property type="entry name" value="SAM-MeTfrase_NodS-like"/>
</dbReference>
<dbReference type="RefSeq" id="WP_185086168.1">
    <property type="nucleotide sequence ID" value="NZ_JACHJB010000002.1"/>
</dbReference>
<reference evidence="4 5" key="1">
    <citation type="submission" date="2020-08" db="EMBL/GenBank/DDBJ databases">
        <title>Sequencing the genomes of 1000 actinobacteria strains.</title>
        <authorList>
            <person name="Klenk H.-P."/>
        </authorList>
    </citation>
    <scope>NUCLEOTIDE SEQUENCE [LARGE SCALE GENOMIC DNA]</scope>
    <source>
        <strain evidence="4 5">DSM 45913</strain>
    </source>
</reference>
<evidence type="ECO:0000256" key="2">
    <source>
        <dbReference type="ARBA" id="ARBA00022679"/>
    </source>
</evidence>
<comment type="caution">
    <text evidence="4">The sequence shown here is derived from an EMBL/GenBank/DDBJ whole genome shotgun (WGS) entry which is preliminary data.</text>
</comment>
<name>A0A7X0C4U1_9ACTN</name>
<evidence type="ECO:0000256" key="3">
    <source>
        <dbReference type="ARBA" id="ARBA00022691"/>
    </source>
</evidence>
<sequence>MAQLPEIMHRAFFRTVSLLSPRGQGEVLRRYFDWWHRSPDPWRLGTDGYERHKYEATLGQVPARAYRRILEVGCSEGVFTGLLASAHPQADIMAIDISHRALLRARDRTRGAAARTALVQADLVTLATGRDFDLVFCAETLYYVGRPDRLRRASERLTGVLAPGGVLVMVHPWPEAERLHRFVEDDGAMSRIAHHVHDTSPRPFSVAVYQHHPGAAA</sequence>
<dbReference type="PANTHER" id="PTHR43464">
    <property type="entry name" value="METHYLTRANSFERASE"/>
    <property type="match status" value="1"/>
</dbReference>
<keyword evidence="1 4" id="KW-0489">Methyltransferase</keyword>
<evidence type="ECO:0000313" key="5">
    <source>
        <dbReference type="Proteomes" id="UP000583800"/>
    </source>
</evidence>
<evidence type="ECO:0000256" key="1">
    <source>
        <dbReference type="ARBA" id="ARBA00022603"/>
    </source>
</evidence>
<dbReference type="EMBL" id="JACHJB010000002">
    <property type="protein sequence ID" value="MBB6348397.1"/>
    <property type="molecule type" value="Genomic_DNA"/>
</dbReference>
<dbReference type="GO" id="GO:0009312">
    <property type="term" value="P:oligosaccharide biosynthetic process"/>
    <property type="evidence" value="ECO:0007669"/>
    <property type="project" value="InterPro"/>
</dbReference>
<keyword evidence="5" id="KW-1185">Reference proteome</keyword>
<dbReference type="AlphaFoldDB" id="A0A7X0C4U1"/>
<keyword evidence="2 4" id="KW-0808">Transferase</keyword>
<keyword evidence="3" id="KW-0949">S-adenosyl-L-methionine</keyword>
<dbReference type="PANTHER" id="PTHR43464:SF19">
    <property type="entry name" value="UBIQUINONE BIOSYNTHESIS O-METHYLTRANSFERASE, MITOCHONDRIAL"/>
    <property type="match status" value="1"/>
</dbReference>
<dbReference type="CDD" id="cd02440">
    <property type="entry name" value="AdoMet_MTases"/>
    <property type="match status" value="1"/>
</dbReference>
<dbReference type="GO" id="GO:0032259">
    <property type="term" value="P:methylation"/>
    <property type="evidence" value="ECO:0007669"/>
    <property type="project" value="UniProtKB-KW"/>
</dbReference>
<evidence type="ECO:0000313" key="4">
    <source>
        <dbReference type="EMBL" id="MBB6348397.1"/>
    </source>
</evidence>
<protein>
    <submittedName>
        <fullName evidence="4">Trans-aconitate methyltransferase</fullName>
    </submittedName>
</protein>
<dbReference type="InterPro" id="IPR029063">
    <property type="entry name" value="SAM-dependent_MTases_sf"/>
</dbReference>
<proteinExistence type="predicted"/>
<dbReference type="Pfam" id="PF05401">
    <property type="entry name" value="NodS"/>
    <property type="match status" value="1"/>
</dbReference>
<dbReference type="SUPFAM" id="SSF53335">
    <property type="entry name" value="S-adenosyl-L-methionine-dependent methyltransferases"/>
    <property type="match status" value="1"/>
</dbReference>
<organism evidence="4 5">
    <name type="scientific">Nonomuraea muscovyensis</name>
    <dbReference type="NCBI Taxonomy" id="1124761"/>
    <lineage>
        <taxon>Bacteria</taxon>
        <taxon>Bacillati</taxon>
        <taxon>Actinomycetota</taxon>
        <taxon>Actinomycetes</taxon>
        <taxon>Streptosporangiales</taxon>
        <taxon>Streptosporangiaceae</taxon>
        <taxon>Nonomuraea</taxon>
    </lineage>
</organism>
<dbReference type="Proteomes" id="UP000583800">
    <property type="component" value="Unassembled WGS sequence"/>
</dbReference>
<dbReference type="GO" id="GO:0008757">
    <property type="term" value="F:S-adenosylmethionine-dependent methyltransferase activity"/>
    <property type="evidence" value="ECO:0007669"/>
    <property type="project" value="InterPro"/>
</dbReference>